<keyword evidence="3" id="KW-1133">Transmembrane helix</keyword>
<evidence type="ECO:0000256" key="3">
    <source>
        <dbReference type="SAM" id="Phobius"/>
    </source>
</evidence>
<dbReference type="InterPro" id="IPR032675">
    <property type="entry name" value="LRR_dom_sf"/>
</dbReference>
<evidence type="ECO:0000313" key="4">
    <source>
        <dbReference type="RefSeq" id="XP_028136651.1"/>
    </source>
</evidence>
<dbReference type="PANTHER" id="PTHR45712:SF22">
    <property type="entry name" value="INSULIN-LIKE GROWTH FACTOR-BINDING PROTEIN COMPLEX ACID LABILE SUBUNIT"/>
    <property type="match status" value="1"/>
</dbReference>
<feature type="transmembrane region" description="Helical" evidence="3">
    <location>
        <begin position="2696"/>
        <end position="2719"/>
    </location>
</feature>
<dbReference type="RefSeq" id="XP_028136651.1">
    <property type="nucleotide sequence ID" value="XM_028280850.1"/>
</dbReference>
<dbReference type="Gene3D" id="3.80.10.10">
    <property type="entry name" value="Ribonuclease Inhibitor"/>
    <property type="match status" value="6"/>
</dbReference>
<dbReference type="OrthoDB" id="6765403at2759"/>
<dbReference type="InterPro" id="IPR050333">
    <property type="entry name" value="SLRP"/>
</dbReference>
<dbReference type="SMART" id="SM00365">
    <property type="entry name" value="LRR_SD22"/>
    <property type="match status" value="23"/>
</dbReference>
<dbReference type="SMART" id="SM00364">
    <property type="entry name" value="LRR_BAC"/>
    <property type="match status" value="12"/>
</dbReference>
<dbReference type="GO" id="GO:0005615">
    <property type="term" value="C:extracellular space"/>
    <property type="evidence" value="ECO:0007669"/>
    <property type="project" value="TreeGrafter"/>
</dbReference>
<proteinExistence type="predicted"/>
<keyword evidence="2" id="KW-0677">Repeat</keyword>
<feature type="transmembrane region" description="Helical" evidence="3">
    <location>
        <begin position="633"/>
        <end position="654"/>
    </location>
</feature>
<dbReference type="SMART" id="SM00369">
    <property type="entry name" value="LRR_TYP"/>
    <property type="match status" value="38"/>
</dbReference>
<keyword evidence="3" id="KW-0812">Transmembrane</keyword>
<feature type="transmembrane region" description="Helical" evidence="3">
    <location>
        <begin position="675"/>
        <end position="694"/>
    </location>
</feature>
<name>A0A6P7FKU9_DIAVI</name>
<reference evidence="4" key="1">
    <citation type="submission" date="2025-08" db="UniProtKB">
        <authorList>
            <consortium name="RefSeq"/>
        </authorList>
    </citation>
    <scope>IDENTIFICATION</scope>
    <source>
        <tissue evidence="4">Whole insect</tissue>
    </source>
</reference>
<gene>
    <name evidence="4" type="primary">LOC114331322</name>
</gene>
<accession>A0A6P7FKU9</accession>
<dbReference type="InterPro" id="IPR001611">
    <property type="entry name" value="Leu-rich_rpt"/>
</dbReference>
<sequence length="2745" mass="313335">MLTSIALCNQKEMIMFSRWSTFIGAVVLVSNIKISNALCDIRSYQSEDPNKSYYDRYGSYRKSYRTEEHASCEDISLPLQDITCDACTKVEILDSNISDVTPAAFLKVSTTKHLKLSGNLINTIQPGAFAGLHNLEQLDLHNNEIVNISQGIFNSLGQLQSLDLCQNKISSVDPNFLTGIIHLSLLNFSENALNSFDGVVLGQNNYFKMLNLSDNNMSFINLSTFNGKINTLDVSNNKLTFVNISLSGLQNLNASKNQIKHLLAETCLLDATLISLDVSNNLLNEENIMNVSKLLKLEKLNIAGNNLSFIPVNLFVNLTKLSYLNMSHNKISFLNYGALDHVKELKILDLSYNKLTTLKRYLHSLSALTSLYINNNKITNINGKQLLTDNNGLKVISIDSNDFNCENLVELIHDFKNKVSKGTSTIGSNIHGIACKEETLPEANPEVKLKADIIKYLETTISAKLEKSENLQFDRSLMYDYFNKDFKSSNFYKYLEGLKNINTLNFNDTDMIKYFNQDFKNSLFYKYLESLKANENSTREFNRSLYDYFNKDFNGTYLVKYLTKLEKSKDDFIDSFENSSMFNYFNKGFKNSTFYKYLENLNSKFYGIQQKDHGTAEYFHSSSEHQRNDYSPLLSMLSIIIVLLIILVAVQVYFNYNKKNIFSREQVELLDRNSITCLWPIFIGAVFFVSNIKICNTQFYGYNPDDTDTGSDIDDTDYGYDPYASDNGYDQYDEHNDDIIADHRREQLTSCQYARIHLPTSFNDCTKVEIIDSNISDVTPAAFLNVYSTTNLKLSGNFIKTIKPGAFSGLHNLEQLDLHNNQIVNISQGIFNHLVQLKSLDLSRNKISNIDPNFLTGVIHLSSLNFSENYLKSFDGVVLGQNNYFKILNLIDNSMSFINLSKFNGEINTLDVSSNKLTFVDVCLSGLQNLNASNNQIKYLHADSCLLDATLITLDVSNNLLNEQNLMNVSKLLKLEKLNIAGNNLSFIPVNLFVNLTRLSYLNMSHNKISFLNYGALDHLNVLQSLDLSYNNLTTLKRYFHSLSALTSLYINSNKITNINSKQLLNDIRGLNIINIDSNDFNCGNLVEVIHDFKNKVFKGTVTIGSNIHGIACKEGTLQEANPDIKFKEEIIKYLEKTISAKLEKSESLQFNKSLMYDNFNKYFKNSNFYKYLEGLKNINTLNFNGTDMLKYFNQDFKNSFFYKYLESLKANENSTREFNRRFYKYLNNNLNGTYLVKYLTKLEKSQDHFTGSFKNSSMFNFFNKGFKNSTFYKYLENLNSKFDGIKQKDHGTAEYFHSTSEQQDHSYFATQHIQLPLYKQFDNCRRMTISDSNIPEIITAAFLNFPSTVELQLSGNFIKNIQPGAFSGLQALEELDLHNNQIVKIPNGIFNHLVQLTSLDLSRNNISSIDPNFLIGVIHISSLNLAENALKSVDDVFLGQNSHFTLVNLSSNEISSFNLNRFNSEINTLDISNNKLTSVNVCFPGLQNLDASNNQIKHLLSGTCSLNTAPLNLNISYNLLNEESIMNVSKLFKLESLSISGNNLSFIPVNLFGNLTKLSYLNMSHNHISYLNYGALDHLNFLQSLDLSYNKLTTLKRYLHSLSALRSLYINNNKITNINSKQLLTDNKVLNVINIDSNDFYCENLVGVVHDFKNEVLKGTTTIGSNIHGIACKEETLPEANPEVKLKADIIKYLETTISAKLEKSESLQFDRSLMYDYFNKDFKNSNFYKYLEGLKNINTLNFNGTDMIKYFNQDFKNSLFYKYLESLKANENSTREFNRSLYDYFNNDFNGTYLVKYLTKLEKSKGEFIDSFDNSSMFNYFNKGFKNSTFYKYLENLNSKFDNIQQKDHGTAEYLHSSSEQQGHSYFATQSLVCILSLLSVCISKEMAVFLRCSAFLGVIYFLINLKMGNANCNVDYYQYFSVEDNSYYSGRGLYCQNIQPPLNEYNYQCGECRRMTISNSTIPEIITGAFSNTLSRLELQLSGNFIKNVQPGAFSDLEYLEELDLHNNQIVKISNGIFNSLVQLKSLDLSKNKISSIDPNFLTGVIHISSLNLAENALKSVDDIFLIQNSHFIMLNLSSNEISSINLNRYNGEINTLDISNNKLTSVNVCFPGLKNLIASNNEIKYLFDDTCSLDAGLITLDVSNNLLNEENIMNVSKLFKLERLNLAGNNLSFISVNLFCNLTTKNVIPGPFSGFQGLEELDLQNNQVAKIPTGIFNHLVRLKSLDLSRNKISSIDPNFLTGVTHMSSLNLAENALKSVDDIFLIQNFYFIMLNLSSNEISSINLNRFNGKINTLDISNNKLSSVNVCFPGLKNLNASNNEIKYLFADTCSLDAALITLDVGNNLLNEENVMNVSKLSKLEKLNLARNILSFIPVNLFVNLTHLIYLNMSHNEISYLNYGALDHVKELQVLDLSYNKITTLKRYLHFLSVLRYLYINNNKITNINSKQLLNDIGQLNTINIDSNNFTCENLVEAIHDFRDRVFKGTATTGSNIHGIACKEETVPEANPEVKLKADIIKYLETIISAKLEKSENLQFDRSFMYDYFNKDFKSSNFYKYLEGLKNINTLNLNGTDMLMYFNQDFKNSLFYKYLESLKANENSTREFNKSLYGYLNKDFNGAYLDKYLTKLEKFKDEFIDSFENSSIFNYLNKGFENSTFYKYLENLNSKFDCIQQKDHGTAEYFRSSGQQINNYSALLSMLSVIIVLLIILVVFKAVQIYFNYNKKSIFFREQVELLDTNSIQ</sequence>
<organism evidence="4">
    <name type="scientific">Diabrotica virgifera virgifera</name>
    <name type="common">western corn rootworm</name>
    <dbReference type="NCBI Taxonomy" id="50390"/>
    <lineage>
        <taxon>Eukaryota</taxon>
        <taxon>Metazoa</taxon>
        <taxon>Ecdysozoa</taxon>
        <taxon>Arthropoda</taxon>
        <taxon>Hexapoda</taxon>
        <taxon>Insecta</taxon>
        <taxon>Pterygota</taxon>
        <taxon>Neoptera</taxon>
        <taxon>Endopterygota</taxon>
        <taxon>Coleoptera</taxon>
        <taxon>Polyphaga</taxon>
        <taxon>Cucujiformia</taxon>
        <taxon>Chrysomeloidea</taxon>
        <taxon>Chrysomelidae</taxon>
        <taxon>Galerucinae</taxon>
        <taxon>Diabroticina</taxon>
        <taxon>Diabroticites</taxon>
        <taxon>Diabrotica</taxon>
    </lineage>
</organism>
<dbReference type="InterPro" id="IPR003591">
    <property type="entry name" value="Leu-rich_rpt_typical-subtyp"/>
</dbReference>
<dbReference type="SUPFAM" id="SSF52058">
    <property type="entry name" value="L domain-like"/>
    <property type="match status" value="5"/>
</dbReference>
<dbReference type="Pfam" id="PF00560">
    <property type="entry name" value="LRR_1"/>
    <property type="match status" value="1"/>
</dbReference>
<keyword evidence="3" id="KW-0472">Membrane</keyword>
<evidence type="ECO:0000256" key="2">
    <source>
        <dbReference type="ARBA" id="ARBA00022737"/>
    </source>
</evidence>
<protein>
    <submittedName>
        <fullName evidence="4">Uncharacterized protein PF11_0213-like</fullName>
    </submittedName>
</protein>
<evidence type="ECO:0000256" key="1">
    <source>
        <dbReference type="ARBA" id="ARBA00022614"/>
    </source>
</evidence>
<keyword evidence="1" id="KW-0433">Leucine-rich repeat</keyword>
<dbReference type="PANTHER" id="PTHR45712">
    <property type="entry name" value="AGAP008170-PA"/>
    <property type="match status" value="1"/>
</dbReference>
<dbReference type="PROSITE" id="PS51450">
    <property type="entry name" value="LRR"/>
    <property type="match status" value="19"/>
</dbReference>
<dbReference type="InParanoid" id="A0A6P7FKU9"/>
<dbReference type="Pfam" id="PF13855">
    <property type="entry name" value="LRR_8"/>
    <property type="match status" value="10"/>
</dbReference>